<sequence length="383" mass="43500">MRNIPIEFNDHSDMIHDVAYNYFGNRFASASSDQTVKVYELAEDGSWAFIADLKAQCGPVFRLDWAHPDFGEILATCCLGGAIVVWEETASKDDKNPQLTEWVKRTTISHERTKLCDAKFAPSHMGLIIGAAYRDAHIRIYELPRSMKLSDWTLRYEIETPSSNLSCISWNQSLAYGSLIAVGSDTQKSNEPKVFIFQYNETESLWNMLEFPCVTMEPVRDLKFAPSCGRSFELLAVACTTVQIYHLTSELPDDEDKKLCKWNVKLEAELEKAPNHTYWRLDWNIIGLELAAVDGAAVLSMWMRTTTGEWELFKRADPNCPDARRLPGIEEDRENGNSRPASPGDTTQNDFEQSVLIHKCCRHAKGGRKLAEREIPSFLGFVR</sequence>
<keyword evidence="4" id="KW-0813">Transport</keyword>
<keyword evidence="5 10" id="KW-0853">WD repeat</keyword>
<comment type="similarity">
    <text evidence="3">Belongs to the WD repeat SEC13 family.</text>
</comment>
<dbReference type="PANTHER" id="PTHR11024">
    <property type="entry name" value="NUCLEAR PORE COMPLEX PROTEIN SEC13 / SEH1 FAMILY MEMBER"/>
    <property type="match status" value="1"/>
</dbReference>
<organism evidence="12 13">
    <name type="scientific">Trichinella spiralis</name>
    <name type="common">Trichina worm</name>
    <dbReference type="NCBI Taxonomy" id="6334"/>
    <lineage>
        <taxon>Eukaryota</taxon>
        <taxon>Metazoa</taxon>
        <taxon>Ecdysozoa</taxon>
        <taxon>Nematoda</taxon>
        <taxon>Enoplea</taxon>
        <taxon>Dorylaimia</taxon>
        <taxon>Trichinellida</taxon>
        <taxon>Trichinellidae</taxon>
        <taxon>Trichinella</taxon>
    </lineage>
</organism>
<dbReference type="InterPro" id="IPR037363">
    <property type="entry name" value="Sec13/Seh1_fam"/>
</dbReference>
<evidence type="ECO:0000256" key="11">
    <source>
        <dbReference type="SAM" id="MobiDB-lite"/>
    </source>
</evidence>
<dbReference type="PROSITE" id="PS50082">
    <property type="entry name" value="WD_REPEATS_2"/>
    <property type="match status" value="1"/>
</dbReference>
<evidence type="ECO:0000313" key="13">
    <source>
        <dbReference type="Proteomes" id="UP001558632"/>
    </source>
</evidence>
<feature type="compositionally biased region" description="Basic and acidic residues" evidence="11">
    <location>
        <begin position="321"/>
        <end position="336"/>
    </location>
</feature>
<protein>
    <submittedName>
        <fullName evidence="12">Nucleoporin SEH1</fullName>
    </submittedName>
</protein>
<evidence type="ECO:0000256" key="6">
    <source>
        <dbReference type="ARBA" id="ARBA00022737"/>
    </source>
</evidence>
<dbReference type="Gene3D" id="2.130.10.10">
    <property type="entry name" value="YVTN repeat-like/Quinoprotein amine dehydrogenase"/>
    <property type="match status" value="1"/>
</dbReference>
<evidence type="ECO:0000256" key="2">
    <source>
        <dbReference type="ARBA" id="ARBA00004371"/>
    </source>
</evidence>
<keyword evidence="6" id="KW-0677">Repeat</keyword>
<feature type="repeat" description="WD" evidence="10">
    <location>
        <begin position="8"/>
        <end position="41"/>
    </location>
</feature>
<dbReference type="PROSITE" id="PS50294">
    <property type="entry name" value="WD_REPEATS_REGION"/>
    <property type="match status" value="1"/>
</dbReference>
<evidence type="ECO:0000256" key="8">
    <source>
        <dbReference type="ARBA" id="ARBA00023228"/>
    </source>
</evidence>
<gene>
    <name evidence="12" type="ORF">TSPI_00368</name>
</gene>
<evidence type="ECO:0000256" key="7">
    <source>
        <dbReference type="ARBA" id="ARBA00022927"/>
    </source>
</evidence>
<name>A0ABR3KSI9_TRISP</name>
<evidence type="ECO:0000256" key="1">
    <source>
        <dbReference type="ARBA" id="ARBA00004259"/>
    </source>
</evidence>
<keyword evidence="8" id="KW-0458">Lysosome</keyword>
<dbReference type="Proteomes" id="UP001558632">
    <property type="component" value="Unassembled WGS sequence"/>
</dbReference>
<dbReference type="SMART" id="SM00320">
    <property type="entry name" value="WD40"/>
    <property type="match status" value="4"/>
</dbReference>
<dbReference type="PANTHER" id="PTHR11024:SF3">
    <property type="entry name" value="NUCLEOPORIN SEH1"/>
    <property type="match status" value="1"/>
</dbReference>
<keyword evidence="7" id="KW-0653">Protein transport</keyword>
<evidence type="ECO:0000256" key="4">
    <source>
        <dbReference type="ARBA" id="ARBA00022448"/>
    </source>
</evidence>
<dbReference type="InterPro" id="IPR015943">
    <property type="entry name" value="WD40/YVTN_repeat-like_dom_sf"/>
</dbReference>
<reference evidence="12 13" key="1">
    <citation type="submission" date="2024-07" db="EMBL/GenBank/DDBJ databases">
        <title>Enhanced genomic and transcriptomic resources for Trichinella pseudospiralis and T. spiralis underpin the discovery of pronounced molecular differences between stages and species.</title>
        <authorList>
            <person name="Pasi K.K."/>
            <person name="La Rosa G."/>
            <person name="Gomez-Morales M.A."/>
            <person name="Tosini F."/>
            <person name="Sumanam S."/>
            <person name="Young N.D."/>
            <person name="Chang B.C."/>
            <person name="Robin G.B."/>
        </authorList>
    </citation>
    <scope>NUCLEOTIDE SEQUENCE [LARGE SCALE GENOMIC DNA]</scope>
    <source>
        <strain evidence="12">ISS534</strain>
    </source>
</reference>
<evidence type="ECO:0000256" key="9">
    <source>
        <dbReference type="ARBA" id="ARBA00023242"/>
    </source>
</evidence>
<keyword evidence="9" id="KW-0539">Nucleus</keyword>
<dbReference type="InterPro" id="IPR036322">
    <property type="entry name" value="WD40_repeat_dom_sf"/>
</dbReference>
<dbReference type="SUPFAM" id="SSF50978">
    <property type="entry name" value="WD40 repeat-like"/>
    <property type="match status" value="1"/>
</dbReference>
<dbReference type="InterPro" id="IPR001680">
    <property type="entry name" value="WD40_rpt"/>
</dbReference>
<feature type="region of interest" description="Disordered" evidence="11">
    <location>
        <begin position="321"/>
        <end position="349"/>
    </location>
</feature>
<comment type="caution">
    <text evidence="12">The sequence shown here is derived from an EMBL/GenBank/DDBJ whole genome shotgun (WGS) entry which is preliminary data.</text>
</comment>
<dbReference type="Pfam" id="PF00400">
    <property type="entry name" value="WD40"/>
    <property type="match status" value="1"/>
</dbReference>
<dbReference type="EMBL" id="JBEUSY010000169">
    <property type="protein sequence ID" value="KAL1243568.1"/>
    <property type="molecule type" value="Genomic_DNA"/>
</dbReference>
<evidence type="ECO:0000313" key="12">
    <source>
        <dbReference type="EMBL" id="KAL1243568.1"/>
    </source>
</evidence>
<evidence type="ECO:0000256" key="10">
    <source>
        <dbReference type="PROSITE-ProRule" id="PRU00221"/>
    </source>
</evidence>
<accession>A0ABR3KSI9</accession>
<proteinExistence type="inferred from homology"/>
<evidence type="ECO:0000256" key="3">
    <source>
        <dbReference type="ARBA" id="ARBA00010102"/>
    </source>
</evidence>
<evidence type="ECO:0000256" key="5">
    <source>
        <dbReference type="ARBA" id="ARBA00022574"/>
    </source>
</evidence>
<feature type="compositionally biased region" description="Polar residues" evidence="11">
    <location>
        <begin position="337"/>
        <end position="349"/>
    </location>
</feature>
<comment type="subcellular location">
    <subcellularLocation>
        <location evidence="2">Lysosome</location>
    </subcellularLocation>
    <subcellularLocation>
        <location evidence="1">Nucleus envelope</location>
    </subcellularLocation>
</comment>
<keyword evidence="13" id="KW-1185">Reference proteome</keyword>